<evidence type="ECO:0000259" key="1">
    <source>
        <dbReference type="PROSITE" id="PS50883"/>
    </source>
</evidence>
<dbReference type="Pfam" id="PF00563">
    <property type="entry name" value="EAL"/>
    <property type="match status" value="1"/>
</dbReference>
<proteinExistence type="predicted"/>
<reference evidence="2 3" key="1">
    <citation type="submission" date="2016-10" db="EMBL/GenBank/DDBJ databases">
        <authorList>
            <person name="de Groot N.N."/>
        </authorList>
    </citation>
    <scope>NUCLEOTIDE SEQUENCE [LARGE SCALE GENOMIC DNA]</scope>
    <source>
        <strain evidence="2 3">GAS522</strain>
    </source>
</reference>
<organism evidence="2 3">
    <name type="scientific">Bradyrhizobium lablabi</name>
    <dbReference type="NCBI Taxonomy" id="722472"/>
    <lineage>
        <taxon>Bacteria</taxon>
        <taxon>Pseudomonadati</taxon>
        <taxon>Pseudomonadota</taxon>
        <taxon>Alphaproteobacteria</taxon>
        <taxon>Hyphomicrobiales</taxon>
        <taxon>Nitrobacteraceae</taxon>
        <taxon>Bradyrhizobium</taxon>
    </lineage>
</organism>
<dbReference type="SUPFAM" id="SSF52172">
    <property type="entry name" value="CheY-like"/>
    <property type="match status" value="1"/>
</dbReference>
<evidence type="ECO:0000313" key="2">
    <source>
        <dbReference type="EMBL" id="SEC44546.1"/>
    </source>
</evidence>
<dbReference type="PANTHER" id="PTHR33121">
    <property type="entry name" value="CYCLIC DI-GMP PHOSPHODIESTERASE PDEF"/>
    <property type="match status" value="1"/>
</dbReference>
<dbReference type="EMBL" id="FNTI01000001">
    <property type="protein sequence ID" value="SEC44546.1"/>
    <property type="molecule type" value="Genomic_DNA"/>
</dbReference>
<protein>
    <submittedName>
        <fullName evidence="2">EAL domain, c-di-GMP-specific phosphodiesterase class I (Or its enzymatically inactive variant)</fullName>
    </submittedName>
</protein>
<dbReference type="GO" id="GO:0071111">
    <property type="term" value="F:cyclic-guanylate-specific phosphodiesterase activity"/>
    <property type="evidence" value="ECO:0007669"/>
    <property type="project" value="InterPro"/>
</dbReference>
<accession>A0A1H4SK29</accession>
<evidence type="ECO:0000313" key="3">
    <source>
        <dbReference type="Proteomes" id="UP000183208"/>
    </source>
</evidence>
<dbReference type="InterPro" id="IPR001633">
    <property type="entry name" value="EAL_dom"/>
</dbReference>
<gene>
    <name evidence="2" type="ORF">SAMN05444171_1431</name>
</gene>
<dbReference type="Gene3D" id="3.20.20.450">
    <property type="entry name" value="EAL domain"/>
    <property type="match status" value="1"/>
</dbReference>
<dbReference type="PROSITE" id="PS50883">
    <property type="entry name" value="EAL"/>
    <property type="match status" value="1"/>
</dbReference>
<dbReference type="AlphaFoldDB" id="A0A1H4SK29"/>
<dbReference type="Proteomes" id="UP000183208">
    <property type="component" value="Unassembled WGS sequence"/>
</dbReference>
<dbReference type="PANTHER" id="PTHR33121:SF70">
    <property type="entry name" value="SIGNALING PROTEIN YKOW"/>
    <property type="match status" value="1"/>
</dbReference>
<dbReference type="InterPro" id="IPR011006">
    <property type="entry name" value="CheY-like_superfamily"/>
</dbReference>
<name>A0A1H4SK29_9BRAD</name>
<dbReference type="InterPro" id="IPR050706">
    <property type="entry name" value="Cyclic-di-GMP_PDE-like"/>
</dbReference>
<dbReference type="SUPFAM" id="SSF141868">
    <property type="entry name" value="EAL domain-like"/>
    <property type="match status" value="1"/>
</dbReference>
<dbReference type="OrthoDB" id="1673646at2"/>
<feature type="domain" description="EAL" evidence="1">
    <location>
        <begin position="196"/>
        <end position="446"/>
    </location>
</feature>
<dbReference type="CDD" id="cd01948">
    <property type="entry name" value="EAL"/>
    <property type="match status" value="1"/>
</dbReference>
<dbReference type="InterPro" id="IPR035919">
    <property type="entry name" value="EAL_sf"/>
</dbReference>
<sequence>MRNKTPRGDNTSNFTFIVAIKPNGSISKLRRQPLRSCGIEQAVWDVWGGKRALENETEVKLVRFGQRKIVPRACVADSKKHVRSFLCEALQELGFTTCECAHPAEATGVINADIPDLLLLGFAGEGMLAVRVLQRLADERFGGHVLLFGPRHSHALLALANLGAQLGLPMLPVLATPFGEVELQASLADFVPLPAPPRPPVDAAEVLHNGWLELWYQPKINTRSLSVGGAEGLVRIRHPHWGMVSPSYFKPDDRDPHYAALSEFLINQAVADWHCFVSEFGPIELAINLPLSFLTSDGALATIERLLPRHPTFPGLIVEIDGTELLRDFKLARDAAHWLKFHKIGLSVDGLGAEWPSLLGQEEWPFFELKVDRKFIDGCAGDGLKRAACRRILKLSEGRTRTVAEGAETRADFLTVRELGFAMAQGCYFGKPMERRKFARQIAHARFPRG</sequence>
<dbReference type="SMART" id="SM00052">
    <property type="entry name" value="EAL"/>
    <property type="match status" value="1"/>
</dbReference>